<sequence length="108" mass="12425">MVSQFMHSPGREHMDAVFRILRYLKRSPRKGLLYKNYGHRQIKAYTDADWVGNVIDRRSTSGYCTFVGGNLVSWRSKKQSVMAQSSAEAEFRTVAHGICEALWVEKIL</sequence>
<dbReference type="CDD" id="cd09272">
    <property type="entry name" value="RNase_HI_RT_Ty1"/>
    <property type="match status" value="1"/>
</dbReference>
<dbReference type="AlphaFoldDB" id="A0A6P5MXA2"/>
<dbReference type="PANTHER" id="PTHR11439">
    <property type="entry name" value="GAG-POL-RELATED RETROTRANSPOSON"/>
    <property type="match status" value="1"/>
</dbReference>
<accession>A0A6P5MXA2</accession>
<evidence type="ECO:0000313" key="2">
    <source>
        <dbReference type="RefSeq" id="XP_020987448.1"/>
    </source>
</evidence>
<name>A0A6P5MXA2_ARADU</name>
<gene>
    <name evidence="2" type="primary">LOC110275615</name>
</gene>
<reference evidence="1" key="1">
    <citation type="journal article" date="2016" name="Nat. Genet.">
        <title>The genome sequences of Arachis duranensis and Arachis ipaensis, the diploid ancestors of cultivated peanut.</title>
        <authorList>
            <person name="Bertioli D.J."/>
            <person name="Cannon S.B."/>
            <person name="Froenicke L."/>
            <person name="Huang G."/>
            <person name="Farmer A.D."/>
            <person name="Cannon E.K."/>
            <person name="Liu X."/>
            <person name="Gao D."/>
            <person name="Clevenger J."/>
            <person name="Dash S."/>
            <person name="Ren L."/>
            <person name="Moretzsohn M.C."/>
            <person name="Shirasawa K."/>
            <person name="Huang W."/>
            <person name="Vidigal B."/>
            <person name="Abernathy B."/>
            <person name="Chu Y."/>
            <person name="Niederhuth C.E."/>
            <person name="Umale P."/>
            <person name="Araujo A.C."/>
            <person name="Kozik A."/>
            <person name="Kim K.D."/>
            <person name="Burow M.D."/>
            <person name="Varshney R.K."/>
            <person name="Wang X."/>
            <person name="Zhang X."/>
            <person name="Barkley N."/>
            <person name="Guimaraes P.M."/>
            <person name="Isobe S."/>
            <person name="Guo B."/>
            <person name="Liao B."/>
            <person name="Stalker H.T."/>
            <person name="Schmitz R.J."/>
            <person name="Scheffler B.E."/>
            <person name="Leal-Bertioli S.C."/>
            <person name="Xun X."/>
            <person name="Jackson S.A."/>
            <person name="Michelmore R."/>
            <person name="Ozias-Akins P."/>
        </authorList>
    </citation>
    <scope>NUCLEOTIDE SEQUENCE [LARGE SCALE GENOMIC DNA]</scope>
    <source>
        <strain evidence="1">cv. V14167</strain>
    </source>
</reference>
<evidence type="ECO:0000313" key="1">
    <source>
        <dbReference type="Proteomes" id="UP000515211"/>
    </source>
</evidence>
<protein>
    <submittedName>
        <fullName evidence="2">Secreted RxLR effector protein 161-like</fullName>
    </submittedName>
</protein>
<organism evidence="1 2">
    <name type="scientific">Arachis duranensis</name>
    <name type="common">Wild peanut</name>
    <dbReference type="NCBI Taxonomy" id="130453"/>
    <lineage>
        <taxon>Eukaryota</taxon>
        <taxon>Viridiplantae</taxon>
        <taxon>Streptophyta</taxon>
        <taxon>Embryophyta</taxon>
        <taxon>Tracheophyta</taxon>
        <taxon>Spermatophyta</taxon>
        <taxon>Magnoliopsida</taxon>
        <taxon>eudicotyledons</taxon>
        <taxon>Gunneridae</taxon>
        <taxon>Pentapetalae</taxon>
        <taxon>rosids</taxon>
        <taxon>fabids</taxon>
        <taxon>Fabales</taxon>
        <taxon>Fabaceae</taxon>
        <taxon>Papilionoideae</taxon>
        <taxon>50 kb inversion clade</taxon>
        <taxon>dalbergioids sensu lato</taxon>
        <taxon>Dalbergieae</taxon>
        <taxon>Pterocarpus clade</taxon>
        <taxon>Arachis</taxon>
    </lineage>
</organism>
<dbReference type="PANTHER" id="PTHR11439:SF440">
    <property type="entry name" value="INTEGRASE CATALYTIC DOMAIN-CONTAINING PROTEIN"/>
    <property type="match status" value="1"/>
</dbReference>
<proteinExistence type="predicted"/>
<dbReference type="KEGG" id="adu:110275615"/>
<dbReference type="GeneID" id="110275615"/>
<keyword evidence="1" id="KW-1185">Reference proteome</keyword>
<dbReference type="RefSeq" id="XP_020987448.1">
    <property type="nucleotide sequence ID" value="XM_021131789.1"/>
</dbReference>
<reference evidence="2" key="2">
    <citation type="submission" date="2025-08" db="UniProtKB">
        <authorList>
            <consortium name="RefSeq"/>
        </authorList>
    </citation>
    <scope>IDENTIFICATION</scope>
    <source>
        <tissue evidence="2">Whole plant</tissue>
    </source>
</reference>
<dbReference type="Proteomes" id="UP000515211">
    <property type="component" value="Chromosome 9"/>
</dbReference>